<reference evidence="3" key="1">
    <citation type="submission" date="2011-10" db="EMBL/GenBank/DDBJ databases">
        <authorList>
            <person name="Genoscope - CEA"/>
        </authorList>
    </citation>
    <scope>NUCLEOTIDE SEQUENCE</scope>
</reference>
<dbReference type="EMBL" id="FO082052">
    <property type="protein sequence ID" value="CCE81042.1"/>
    <property type="molecule type" value="Genomic_DNA"/>
</dbReference>
<dbReference type="Proteomes" id="UP000005222">
    <property type="component" value="Chromosome G"/>
</dbReference>
<feature type="compositionally biased region" description="Basic residues" evidence="1">
    <location>
        <begin position="10"/>
        <end position="21"/>
    </location>
</feature>
<feature type="compositionally biased region" description="Basic and acidic residues" evidence="1">
    <location>
        <begin position="41"/>
        <end position="57"/>
    </location>
</feature>
<organism evidence="3 4">
    <name type="scientific">Pichia sorbitophila (strain ATCC MYA-4447 / BCRC 22081 / CBS 7064 / NBRC 10061 / NRRL Y-12695)</name>
    <name type="common">Hybrid yeast</name>
    <dbReference type="NCBI Taxonomy" id="559304"/>
    <lineage>
        <taxon>Eukaryota</taxon>
        <taxon>Fungi</taxon>
        <taxon>Dikarya</taxon>
        <taxon>Ascomycota</taxon>
        <taxon>Saccharomycotina</taxon>
        <taxon>Pichiomycetes</taxon>
        <taxon>Debaryomycetaceae</taxon>
        <taxon>Millerozyma</taxon>
    </lineage>
</organism>
<dbReference type="OrthoDB" id="4090091at2759"/>
<feature type="region of interest" description="Disordered" evidence="1">
    <location>
        <begin position="98"/>
        <end position="143"/>
    </location>
</feature>
<dbReference type="eggNOG" id="ENOG502TCNY">
    <property type="taxonomic scope" value="Eukaryota"/>
</dbReference>
<feature type="compositionally biased region" description="Basic and acidic residues" evidence="1">
    <location>
        <begin position="299"/>
        <end position="308"/>
    </location>
</feature>
<dbReference type="InParanoid" id="G8YHZ0"/>
<keyword evidence="4" id="KW-1185">Reference proteome</keyword>
<evidence type="ECO:0000313" key="4">
    <source>
        <dbReference type="Proteomes" id="UP000005222"/>
    </source>
</evidence>
<feature type="compositionally biased region" description="Acidic residues" evidence="1">
    <location>
        <begin position="109"/>
        <end position="119"/>
    </location>
</feature>
<evidence type="ECO:0000313" key="2">
    <source>
        <dbReference type="EMBL" id="CCE80277.1"/>
    </source>
</evidence>
<feature type="region of interest" description="Disordered" evidence="1">
    <location>
        <begin position="224"/>
        <end position="389"/>
    </location>
</feature>
<evidence type="ECO:0000313" key="3">
    <source>
        <dbReference type="EMBL" id="CCE81042.1"/>
    </source>
</evidence>
<dbReference type="AlphaFoldDB" id="G8YHZ0"/>
<evidence type="ECO:0000256" key="1">
    <source>
        <dbReference type="SAM" id="MobiDB-lite"/>
    </source>
</evidence>
<dbReference type="Proteomes" id="UP000005222">
    <property type="component" value="Chromosome H"/>
</dbReference>
<feature type="compositionally biased region" description="Basic and acidic residues" evidence="1">
    <location>
        <begin position="230"/>
        <end position="259"/>
    </location>
</feature>
<gene>
    <name evidence="3" type="primary">Piso0_003387</name>
    <name evidence="2" type="ORF">GNLVRS01_PISO0G11204g</name>
    <name evidence="3" type="ORF">GNLVRS01_PISO0H11205g</name>
</gene>
<dbReference type="EMBL" id="FO082053">
    <property type="protein sequence ID" value="CCE80277.1"/>
    <property type="molecule type" value="Genomic_DNA"/>
</dbReference>
<feature type="region of interest" description="Disordered" evidence="1">
    <location>
        <begin position="1"/>
        <end position="66"/>
    </location>
</feature>
<protein>
    <submittedName>
        <fullName evidence="3">Piso0_003387 protein</fullName>
    </submittedName>
</protein>
<name>G8YHZ0_PICSO</name>
<feature type="compositionally biased region" description="Basic and acidic residues" evidence="1">
    <location>
        <begin position="323"/>
        <end position="334"/>
    </location>
</feature>
<sequence>MVLKDSKWDKKAKKNYLRKHGLTQSRRPDNYQRPKWSSKKRVSDGRAGHFEFEKSESDEWDSEEDEEFLNHFYPQLSEQSLGTEQKLKIRNQLLQQLKAELSGQHDGDDSAEQSQEEPDGIYLGEHKPESTKSTTEGGSILDNVVSKEKESILLRTRPSKNKSVPKSKLSDNFLEEYGLESYADTVKPESDTSASRPITDTELSLRKIANSSLDGFEIGKGALHLGPQPELKKSSIHELSSEEKAAREERARKYEENKLHNKIRSGLVAQRSNRPDKVLEINNFNSSDEAQMHNLNRRILADSKKNEDTNEEDDLDYLLGDSTTEKPKISDTKEPQGTGQFDIDSLLSKLDIKEEGTGQNTEPKQHDKSTQPTVTVPSEEQDFLDSLLG</sequence>
<reference evidence="4" key="2">
    <citation type="journal article" date="2012" name="G3 (Bethesda)">
        <title>Pichia sorbitophila, an interspecies yeast hybrid reveals early steps of genome resolution following polyploidization.</title>
        <authorList>
            <person name="Leh Louis V."/>
            <person name="Despons L."/>
            <person name="Friedrich A."/>
            <person name="Martin T."/>
            <person name="Durrens P."/>
            <person name="Casaregola S."/>
            <person name="Neuveglise C."/>
            <person name="Fairhead C."/>
            <person name="Marck C."/>
            <person name="Cruz J.A."/>
            <person name="Straub M.L."/>
            <person name="Kugler V."/>
            <person name="Sacerdot C."/>
            <person name="Uzunov Z."/>
            <person name="Thierry A."/>
            <person name="Weiss S."/>
            <person name="Bleykasten C."/>
            <person name="De Montigny J."/>
            <person name="Jacques N."/>
            <person name="Jung P."/>
            <person name="Lemaire M."/>
            <person name="Mallet S."/>
            <person name="Morel G."/>
            <person name="Richard G.F."/>
            <person name="Sarkar A."/>
            <person name="Savel G."/>
            <person name="Schacherer J."/>
            <person name="Seret M.L."/>
            <person name="Talla E."/>
            <person name="Samson G."/>
            <person name="Jubin C."/>
            <person name="Poulain J."/>
            <person name="Vacherie B."/>
            <person name="Barbe V."/>
            <person name="Pelletier E."/>
            <person name="Sherman D.J."/>
            <person name="Westhof E."/>
            <person name="Weissenbach J."/>
            <person name="Baret P.V."/>
            <person name="Wincker P."/>
            <person name="Gaillardin C."/>
            <person name="Dujon B."/>
            <person name="Souciet J.L."/>
        </authorList>
    </citation>
    <scope>NUCLEOTIDE SEQUENCE [LARGE SCALE GENOMIC DNA]</scope>
    <source>
        <strain evidence="4">ATCC MYA-4447 / BCRC 22081 / CBS 7064 / NBRC 10061 / NRRL Y-12695</strain>
    </source>
</reference>
<accession>G8YHZ0</accession>
<dbReference type="HOGENOM" id="CLU_744168_0_0_1"/>
<proteinExistence type="predicted"/>